<evidence type="ECO:0000256" key="2">
    <source>
        <dbReference type="ARBA" id="ARBA00004496"/>
    </source>
</evidence>
<dbReference type="AlphaFoldDB" id="A0A212CXH5"/>
<dbReference type="Gene3D" id="3.50.20.20">
    <property type="entry name" value="Janus/Ocnus"/>
    <property type="match status" value="2"/>
</dbReference>
<comment type="catalytic activity">
    <reaction evidence="13">
        <text>N(tele)-phospho-L-histidyl-[protein] + H2O = L-histidyl-[protein] + phosphate</text>
        <dbReference type="Rhea" id="RHEA:47960"/>
        <dbReference type="Rhea" id="RHEA-COMP:9745"/>
        <dbReference type="Rhea" id="RHEA-COMP:10719"/>
        <dbReference type="ChEBI" id="CHEBI:15377"/>
        <dbReference type="ChEBI" id="CHEBI:29979"/>
        <dbReference type="ChEBI" id="CHEBI:43474"/>
        <dbReference type="ChEBI" id="CHEBI:83586"/>
        <dbReference type="EC" id="3.9.1.3"/>
    </reaction>
</comment>
<dbReference type="InterPro" id="IPR038596">
    <property type="entry name" value="Janus_sf"/>
</dbReference>
<evidence type="ECO:0000256" key="9">
    <source>
        <dbReference type="ARBA" id="ARBA00022912"/>
    </source>
</evidence>
<evidence type="ECO:0000256" key="11">
    <source>
        <dbReference type="ARBA" id="ARBA00030831"/>
    </source>
</evidence>
<accession>A0A212CXH5</accession>
<keyword evidence="15" id="KW-1185">Reference proteome</keyword>
<dbReference type="SUPFAM" id="SSF143724">
    <property type="entry name" value="PHP14-like"/>
    <property type="match status" value="2"/>
</dbReference>
<sequence length="138" mass="15303">DIYDKVSGEMQKKGYDCECLGGGRISHQSQDRKIHVYGYSMRFEVASTALELDCLPLPSPLYLQGHRAPRASSASGWRALPPAGSWCPCCLGAPRARTGHVRATFFLQGYGRAQHSVSTEKIKAKYPDYEVTWADDGY</sequence>
<evidence type="ECO:0000256" key="1">
    <source>
        <dbReference type="ARBA" id="ARBA00003087"/>
    </source>
</evidence>
<feature type="non-terminal residue" evidence="14">
    <location>
        <position position="1"/>
    </location>
</feature>
<evidence type="ECO:0000313" key="14">
    <source>
        <dbReference type="EMBL" id="OWK10666.1"/>
    </source>
</evidence>
<dbReference type="EMBL" id="MKHE01000011">
    <property type="protein sequence ID" value="OWK10666.1"/>
    <property type="molecule type" value="Genomic_DNA"/>
</dbReference>
<proteinExistence type="inferred from homology"/>
<comment type="caution">
    <text evidence="14">The sequence shown here is derived from an EMBL/GenBank/DDBJ whole genome shotgun (WGS) entry which is preliminary data.</text>
</comment>
<dbReference type="EC" id="3.9.1.3" evidence="5"/>
<comment type="catalytic activity">
    <reaction evidence="12">
        <text>N(pros)-phospho-L-histidyl-[protein] + H2O = L-histidyl-[protein] + phosphate</text>
        <dbReference type="Rhea" id="RHEA:47964"/>
        <dbReference type="Rhea" id="RHEA-COMP:9745"/>
        <dbReference type="Rhea" id="RHEA-COMP:9746"/>
        <dbReference type="ChEBI" id="CHEBI:15377"/>
        <dbReference type="ChEBI" id="CHEBI:29979"/>
        <dbReference type="ChEBI" id="CHEBI:43474"/>
        <dbReference type="ChEBI" id="CHEBI:64837"/>
        <dbReference type="EC" id="3.9.1.3"/>
    </reaction>
</comment>
<evidence type="ECO:0000256" key="7">
    <source>
        <dbReference type="ARBA" id="ARBA00022490"/>
    </source>
</evidence>
<evidence type="ECO:0000256" key="12">
    <source>
        <dbReference type="ARBA" id="ARBA00049028"/>
    </source>
</evidence>
<protein>
    <recommendedName>
        <fullName evidence="6">14 kDa phosphohistidine phosphatase</fullName>
        <ecNumber evidence="5">3.9.1.3</ecNumber>
    </recommendedName>
    <alternativeName>
        <fullName evidence="11">Phosphohistidine phosphatase 1</fullName>
    </alternativeName>
    <alternativeName>
        <fullName evidence="10">Protein histidine phosphatase</fullName>
    </alternativeName>
</protein>
<evidence type="ECO:0000256" key="4">
    <source>
        <dbReference type="ARBA" id="ARBA00011245"/>
    </source>
</evidence>
<dbReference type="Proteomes" id="UP000242450">
    <property type="component" value="Chromosome 11"/>
</dbReference>
<keyword evidence="8" id="KW-0378">Hydrolase</keyword>
<evidence type="ECO:0000256" key="3">
    <source>
        <dbReference type="ARBA" id="ARBA00010971"/>
    </source>
</evidence>
<evidence type="ECO:0000256" key="6">
    <source>
        <dbReference type="ARBA" id="ARBA00014497"/>
    </source>
</evidence>
<evidence type="ECO:0000313" key="15">
    <source>
        <dbReference type="Proteomes" id="UP000242450"/>
    </source>
</evidence>
<dbReference type="Pfam" id="PF05005">
    <property type="entry name" value="Ocnus"/>
    <property type="match status" value="1"/>
</dbReference>
<name>A0A212CXH5_CEREH</name>
<dbReference type="InterPro" id="IPR007702">
    <property type="entry name" value="Janus"/>
</dbReference>
<dbReference type="PANTHER" id="PTHR12258">
    <property type="entry name" value="JANUS-A/JANUS-B"/>
    <property type="match status" value="1"/>
</dbReference>
<dbReference type="OrthoDB" id="10249612at2759"/>
<comment type="subunit">
    <text evidence="4">Monomer.</text>
</comment>
<keyword evidence="7" id="KW-0963">Cytoplasm</keyword>
<reference evidence="14 15" key="1">
    <citation type="journal article" date="2018" name="Mol. Genet. Genomics">
        <title>The red deer Cervus elaphus genome CerEla1.0: sequencing, annotating, genes, and chromosomes.</title>
        <authorList>
            <person name="Bana N.A."/>
            <person name="Nyiri A."/>
            <person name="Nagy J."/>
            <person name="Frank K."/>
            <person name="Nagy T."/>
            <person name="Steger V."/>
            <person name="Schiller M."/>
            <person name="Lakatos P."/>
            <person name="Sugar L."/>
            <person name="Horn P."/>
            <person name="Barta E."/>
            <person name="Orosz L."/>
        </authorList>
    </citation>
    <scope>NUCLEOTIDE SEQUENCE [LARGE SCALE GENOMIC DNA]</scope>
    <source>
        <strain evidence="14">Hungarian</strain>
    </source>
</reference>
<evidence type="ECO:0000256" key="13">
    <source>
        <dbReference type="ARBA" id="ARBA00049335"/>
    </source>
</evidence>
<keyword evidence="9" id="KW-0904">Protein phosphatase</keyword>
<comment type="subcellular location">
    <subcellularLocation>
        <location evidence="2">Cytoplasm</location>
    </subcellularLocation>
</comment>
<gene>
    <name evidence="14" type="ORF">Celaphus_00005005</name>
</gene>
<comment type="function">
    <text evidence="1">Exhibits phosphohistidine phosphatase activity.</text>
</comment>
<dbReference type="GO" id="GO:0101006">
    <property type="term" value="F:protein histidine phosphatase activity"/>
    <property type="evidence" value="ECO:0007669"/>
    <property type="project" value="UniProtKB-EC"/>
</dbReference>
<dbReference type="PANTHER" id="PTHR12258:SF10">
    <property type="entry name" value="14 KDA PHOSPHOHISTIDINE PHOSPHATASE"/>
    <property type="match status" value="1"/>
</dbReference>
<comment type="similarity">
    <text evidence="3">Belongs to the janus family.</text>
</comment>
<evidence type="ECO:0000256" key="5">
    <source>
        <dbReference type="ARBA" id="ARBA00011945"/>
    </source>
</evidence>
<dbReference type="GO" id="GO:0005829">
    <property type="term" value="C:cytosol"/>
    <property type="evidence" value="ECO:0007669"/>
    <property type="project" value="TreeGrafter"/>
</dbReference>
<organism evidence="14 15">
    <name type="scientific">Cervus elaphus hippelaphus</name>
    <name type="common">European red deer</name>
    <dbReference type="NCBI Taxonomy" id="46360"/>
    <lineage>
        <taxon>Eukaryota</taxon>
        <taxon>Metazoa</taxon>
        <taxon>Chordata</taxon>
        <taxon>Craniata</taxon>
        <taxon>Vertebrata</taxon>
        <taxon>Euteleostomi</taxon>
        <taxon>Mammalia</taxon>
        <taxon>Eutheria</taxon>
        <taxon>Laurasiatheria</taxon>
        <taxon>Artiodactyla</taxon>
        <taxon>Ruminantia</taxon>
        <taxon>Pecora</taxon>
        <taxon>Cervidae</taxon>
        <taxon>Cervinae</taxon>
        <taxon>Cervus</taxon>
    </lineage>
</organism>
<evidence type="ECO:0000256" key="10">
    <source>
        <dbReference type="ARBA" id="ARBA00029952"/>
    </source>
</evidence>
<evidence type="ECO:0000256" key="8">
    <source>
        <dbReference type="ARBA" id="ARBA00022801"/>
    </source>
</evidence>